<dbReference type="PATRIC" id="fig|1121439.3.peg.725"/>
<comment type="function">
    <text evidence="3">Required for maturation of 30S ribosomal subunits.</text>
</comment>
<keyword evidence="2 3" id="KW-0690">Ribosome biogenesis</keyword>
<name>S7TEF8_9BACT</name>
<protein>
    <recommendedName>
        <fullName evidence="3">Ribosome maturation factor RimP</fullName>
    </recommendedName>
</protein>
<organism evidence="6 7">
    <name type="scientific">Alkalidesulfovibrio alkalitolerans DSM 16529</name>
    <dbReference type="NCBI Taxonomy" id="1121439"/>
    <lineage>
        <taxon>Bacteria</taxon>
        <taxon>Pseudomonadati</taxon>
        <taxon>Thermodesulfobacteriota</taxon>
        <taxon>Desulfovibrionia</taxon>
        <taxon>Desulfovibrionales</taxon>
        <taxon>Desulfovibrionaceae</taxon>
        <taxon>Alkalidesulfovibrio</taxon>
    </lineage>
</organism>
<feature type="domain" description="Ribosome maturation factor RimP C-terminal" evidence="5">
    <location>
        <begin position="88"/>
        <end position="155"/>
    </location>
</feature>
<dbReference type="InterPro" id="IPR003728">
    <property type="entry name" value="Ribosome_maturation_RimP"/>
</dbReference>
<comment type="similarity">
    <text evidence="3">Belongs to the RimP family.</text>
</comment>
<dbReference type="CDD" id="cd01734">
    <property type="entry name" value="YlxS_C"/>
    <property type="match status" value="1"/>
</dbReference>
<evidence type="ECO:0000259" key="4">
    <source>
        <dbReference type="Pfam" id="PF02576"/>
    </source>
</evidence>
<dbReference type="AlphaFoldDB" id="S7TEF8"/>
<sequence length="166" mass="17729">MDTTNLADTLERLIAPVVAGLGLELYGLELVGGEGQLIVRVYIEREGGVTIDDCATVSRHIGLLLDVEDPIPGRYALEVSSPGLERPLFTPAQAASHVGATVEVRLHAPLPDVPGRRNFKGELTGVNGDTMHVAVDGVSYALPFSHVAKCRLRITDWDAVKKGAHS</sequence>
<evidence type="ECO:0000256" key="2">
    <source>
        <dbReference type="ARBA" id="ARBA00022517"/>
    </source>
</evidence>
<comment type="subcellular location">
    <subcellularLocation>
        <location evidence="3">Cytoplasm</location>
    </subcellularLocation>
</comment>
<dbReference type="Pfam" id="PF02576">
    <property type="entry name" value="RimP_N"/>
    <property type="match status" value="1"/>
</dbReference>
<dbReference type="GO" id="GO:0005829">
    <property type="term" value="C:cytosol"/>
    <property type="evidence" value="ECO:0007669"/>
    <property type="project" value="TreeGrafter"/>
</dbReference>
<accession>S7TEF8</accession>
<proteinExistence type="inferred from homology"/>
<keyword evidence="1 3" id="KW-0963">Cytoplasm</keyword>
<gene>
    <name evidence="3" type="primary">rimP</name>
    <name evidence="6" type="ORF">dsat_2333</name>
</gene>
<dbReference type="STRING" id="1121439.dsat_2333"/>
<dbReference type="Proteomes" id="UP000014975">
    <property type="component" value="Unassembled WGS sequence"/>
</dbReference>
<evidence type="ECO:0000259" key="5">
    <source>
        <dbReference type="Pfam" id="PF17384"/>
    </source>
</evidence>
<evidence type="ECO:0000313" key="7">
    <source>
        <dbReference type="Proteomes" id="UP000014975"/>
    </source>
</evidence>
<dbReference type="HAMAP" id="MF_01077">
    <property type="entry name" value="RimP"/>
    <property type="match status" value="1"/>
</dbReference>
<dbReference type="OrthoDB" id="9805006at2"/>
<evidence type="ECO:0000256" key="1">
    <source>
        <dbReference type="ARBA" id="ARBA00022490"/>
    </source>
</evidence>
<dbReference type="eggNOG" id="COG0779">
    <property type="taxonomic scope" value="Bacteria"/>
</dbReference>
<dbReference type="InterPro" id="IPR036847">
    <property type="entry name" value="RimP_C_sf"/>
</dbReference>
<dbReference type="RefSeq" id="WP_020886219.1">
    <property type="nucleotide sequence ID" value="NZ_ATHI01000005.1"/>
</dbReference>
<dbReference type="InterPro" id="IPR028998">
    <property type="entry name" value="RimP_C"/>
</dbReference>
<evidence type="ECO:0000313" key="6">
    <source>
        <dbReference type="EMBL" id="EPR34970.1"/>
    </source>
</evidence>
<dbReference type="InterPro" id="IPR028989">
    <property type="entry name" value="RimP_N"/>
</dbReference>
<comment type="caution">
    <text evidence="6">The sequence shown here is derived from an EMBL/GenBank/DDBJ whole genome shotgun (WGS) entry which is preliminary data.</text>
</comment>
<dbReference type="Pfam" id="PF17384">
    <property type="entry name" value="DUF150_C"/>
    <property type="match status" value="1"/>
</dbReference>
<dbReference type="EMBL" id="ATHI01000005">
    <property type="protein sequence ID" value="EPR34970.1"/>
    <property type="molecule type" value="Genomic_DNA"/>
</dbReference>
<dbReference type="SUPFAM" id="SSF75420">
    <property type="entry name" value="YhbC-like, N-terminal domain"/>
    <property type="match status" value="1"/>
</dbReference>
<dbReference type="SUPFAM" id="SSF74942">
    <property type="entry name" value="YhbC-like, C-terminal domain"/>
    <property type="match status" value="1"/>
</dbReference>
<evidence type="ECO:0000256" key="3">
    <source>
        <dbReference type="HAMAP-Rule" id="MF_01077"/>
    </source>
</evidence>
<dbReference type="GO" id="GO:0000028">
    <property type="term" value="P:ribosomal small subunit assembly"/>
    <property type="evidence" value="ECO:0007669"/>
    <property type="project" value="TreeGrafter"/>
</dbReference>
<reference evidence="6 7" key="1">
    <citation type="journal article" date="2013" name="Genome Announc.">
        <title>Draft genome sequences for three mercury-methylating, sulfate-reducing bacteria.</title>
        <authorList>
            <person name="Brown S.D."/>
            <person name="Hurt R.A.Jr."/>
            <person name="Gilmour C.C."/>
            <person name="Elias D.A."/>
        </authorList>
    </citation>
    <scope>NUCLEOTIDE SEQUENCE [LARGE SCALE GENOMIC DNA]</scope>
    <source>
        <strain evidence="6 7">DSM 16529</strain>
    </source>
</reference>
<dbReference type="PANTHER" id="PTHR33867:SF1">
    <property type="entry name" value="RIBOSOME MATURATION FACTOR RIMP"/>
    <property type="match status" value="1"/>
</dbReference>
<dbReference type="InterPro" id="IPR035956">
    <property type="entry name" value="RimP_N_sf"/>
</dbReference>
<dbReference type="Gene3D" id="3.30.300.70">
    <property type="entry name" value="RimP-like superfamily, N-terminal"/>
    <property type="match status" value="1"/>
</dbReference>
<dbReference type="PANTHER" id="PTHR33867">
    <property type="entry name" value="RIBOSOME MATURATION FACTOR RIMP"/>
    <property type="match status" value="1"/>
</dbReference>
<dbReference type="Gene3D" id="2.30.30.180">
    <property type="entry name" value="Ribosome maturation factor RimP, C-terminal domain"/>
    <property type="match status" value="1"/>
</dbReference>
<feature type="domain" description="Ribosome maturation factor RimP N-terminal" evidence="4">
    <location>
        <begin position="13"/>
        <end position="85"/>
    </location>
</feature>
<dbReference type="FunFam" id="3.30.300.70:FF:000001">
    <property type="entry name" value="Ribosome maturation factor RimP"/>
    <property type="match status" value="1"/>
</dbReference>
<keyword evidence="7" id="KW-1185">Reference proteome</keyword>
<dbReference type="GO" id="GO:0006412">
    <property type="term" value="P:translation"/>
    <property type="evidence" value="ECO:0007669"/>
    <property type="project" value="TreeGrafter"/>
</dbReference>